<evidence type="ECO:0000313" key="2">
    <source>
        <dbReference type="EMBL" id="GGA00154.1"/>
    </source>
</evidence>
<evidence type="ECO:0000313" key="3">
    <source>
        <dbReference type="Proteomes" id="UP000615455"/>
    </source>
</evidence>
<accession>A0ABQ1F6K2</accession>
<gene>
    <name evidence="2" type="ORF">GCM10008018_53080</name>
</gene>
<dbReference type="Proteomes" id="UP000615455">
    <property type="component" value="Unassembled WGS sequence"/>
</dbReference>
<sequence length="51" mass="5742">MGLLYELVKKNNHKRDQQSKDSQANSNAGYIKKPKAAALRNIEESSNNPNK</sequence>
<protein>
    <submittedName>
        <fullName evidence="2">Uncharacterized protein</fullName>
    </submittedName>
</protein>
<reference evidence="3" key="1">
    <citation type="journal article" date="2019" name="Int. J. Syst. Evol. Microbiol.">
        <title>The Global Catalogue of Microorganisms (GCM) 10K type strain sequencing project: providing services to taxonomists for standard genome sequencing and annotation.</title>
        <authorList>
            <consortium name="The Broad Institute Genomics Platform"/>
            <consortium name="The Broad Institute Genome Sequencing Center for Infectious Disease"/>
            <person name="Wu L."/>
            <person name="Ma J."/>
        </authorList>
    </citation>
    <scope>NUCLEOTIDE SEQUENCE [LARGE SCALE GENOMIC DNA]</scope>
    <source>
        <strain evidence="3">CGMCC 1.15043</strain>
    </source>
</reference>
<keyword evidence="3" id="KW-1185">Reference proteome</keyword>
<feature type="region of interest" description="Disordered" evidence="1">
    <location>
        <begin position="10"/>
        <end position="51"/>
    </location>
</feature>
<name>A0ABQ1F6K2_9BACL</name>
<dbReference type="EMBL" id="BMHE01000037">
    <property type="protein sequence ID" value="GGA00154.1"/>
    <property type="molecule type" value="Genomic_DNA"/>
</dbReference>
<evidence type="ECO:0000256" key="1">
    <source>
        <dbReference type="SAM" id="MobiDB-lite"/>
    </source>
</evidence>
<comment type="caution">
    <text evidence="2">The sequence shown here is derived from an EMBL/GenBank/DDBJ whole genome shotgun (WGS) entry which is preliminary data.</text>
</comment>
<organism evidence="2 3">
    <name type="scientific">Paenibacillus marchantiophytorum</name>
    <dbReference type="NCBI Taxonomy" id="1619310"/>
    <lineage>
        <taxon>Bacteria</taxon>
        <taxon>Bacillati</taxon>
        <taxon>Bacillota</taxon>
        <taxon>Bacilli</taxon>
        <taxon>Bacillales</taxon>
        <taxon>Paenibacillaceae</taxon>
        <taxon>Paenibacillus</taxon>
    </lineage>
</organism>
<proteinExistence type="predicted"/>